<reference evidence="2 3" key="1">
    <citation type="submission" date="2015-06" db="EMBL/GenBank/DDBJ databases">
        <title>Draft genome sequence of beer spoilage bacterium Megasphaera cerevisiae type strain 20462.</title>
        <authorList>
            <person name="Kutumbaka K."/>
            <person name="Pasmowitz J."/>
            <person name="Mategko J."/>
            <person name="Reyes D."/>
            <person name="Friedrich A."/>
            <person name="Han S."/>
            <person name="Martens-Habbena W."/>
            <person name="Neal-McKinney J."/>
            <person name="Janagama H.K."/>
            <person name="Nadala C."/>
            <person name="Samadpour M."/>
        </authorList>
    </citation>
    <scope>NUCLEOTIDE SEQUENCE [LARGE SCALE GENOMIC DNA]</scope>
    <source>
        <strain evidence="2 3">DSM 20462</strain>
    </source>
</reference>
<comment type="caution">
    <text evidence="2">The sequence shown here is derived from an EMBL/GenBank/DDBJ whole genome shotgun (WGS) entry which is preliminary data.</text>
</comment>
<feature type="domain" description="Baseplate protein J-like barrel" evidence="1">
    <location>
        <begin position="101"/>
        <end position="178"/>
    </location>
</feature>
<keyword evidence="3" id="KW-1185">Reference proteome</keyword>
<dbReference type="OrthoDB" id="7904838at2"/>
<evidence type="ECO:0000313" key="3">
    <source>
        <dbReference type="Proteomes" id="UP000036503"/>
    </source>
</evidence>
<gene>
    <name evidence="2" type="ORF">AB840_11195</name>
</gene>
<proteinExistence type="predicted"/>
<evidence type="ECO:0000259" key="1">
    <source>
        <dbReference type="Pfam" id="PF04865"/>
    </source>
</evidence>
<protein>
    <recommendedName>
        <fullName evidence="1">Baseplate protein J-like barrel domain-containing protein</fullName>
    </recommendedName>
</protein>
<name>A0A0J6WUH7_9FIRM</name>
<dbReference type="PANTHER" id="PTHR37829">
    <property type="entry name" value="PHAGE-LIKE ELEMENT PBSX PROTEIN XKDT"/>
    <property type="match status" value="1"/>
</dbReference>
<dbReference type="Proteomes" id="UP000036503">
    <property type="component" value="Unassembled WGS sequence"/>
</dbReference>
<dbReference type="RefSeq" id="WP_048514938.1">
    <property type="nucleotide sequence ID" value="NZ_FUXD01000008.1"/>
</dbReference>
<dbReference type="AlphaFoldDB" id="A0A0J6WUH7"/>
<dbReference type="PATRIC" id="fig|1122219.3.peg.2191"/>
<dbReference type="EMBL" id="LEKT01000043">
    <property type="protein sequence ID" value="KMO85838.1"/>
    <property type="molecule type" value="Genomic_DNA"/>
</dbReference>
<sequence length="388" mass="40629">MAYTAPYIDSAGLHLASYEDILAYLESEMKSIYGDDIYLGTDSQDYQMISIFASMLNDISQVLQIVYNNRSPKTAVGTGLDSIVKLNGIVRKSASYSTCVLTLTGTSGTVISSGTCTDTNGYKWELPTDTTLTGTTTEVTATCETIGAIEAAIGTITTISTPQKGWTAVTNDVAAVTGTAVETDTEIRARQSTSVALPSQNMTDGVIAGIQEISNVDRYKVYENDTNAADTNGIPGHSIAAVVEGGTDASVAEQVFLRKGPGCGTYGSSSATYTQTDGTQNTVYFSRPTYESIDITVTITKGTGYTSAVGDNIISYLKSYMAALDIGDNVSITGLMATALQAITDTSKPSFSLTSIQIAKTGGTLGTSDIAIEYNQIAQSGAVTLTAN</sequence>
<dbReference type="PANTHER" id="PTHR37829:SF3">
    <property type="entry name" value="PROTEIN JAYE-RELATED"/>
    <property type="match status" value="1"/>
</dbReference>
<dbReference type="InterPro" id="IPR006949">
    <property type="entry name" value="Barrel_Baseplate_J-like"/>
</dbReference>
<accession>A0A0J6WUH7</accession>
<evidence type="ECO:0000313" key="2">
    <source>
        <dbReference type="EMBL" id="KMO85838.1"/>
    </source>
</evidence>
<organism evidence="2 3">
    <name type="scientific">Megasphaera cerevisiae DSM 20462</name>
    <dbReference type="NCBI Taxonomy" id="1122219"/>
    <lineage>
        <taxon>Bacteria</taxon>
        <taxon>Bacillati</taxon>
        <taxon>Bacillota</taxon>
        <taxon>Negativicutes</taxon>
        <taxon>Veillonellales</taxon>
        <taxon>Veillonellaceae</taxon>
        <taxon>Megasphaera</taxon>
    </lineage>
</organism>
<dbReference type="InterPro" id="IPR052399">
    <property type="entry name" value="Phage_Baseplate_Assmbl_Protein"/>
</dbReference>
<dbReference type="Pfam" id="PF04865">
    <property type="entry name" value="Baseplate_J"/>
    <property type="match status" value="1"/>
</dbReference>
<dbReference type="InParanoid" id="A0A0J6WUH7"/>